<dbReference type="InterPro" id="IPR011970">
    <property type="entry name" value="MltB_2"/>
</dbReference>
<feature type="chain" id="PRO_5024334748" description="Lytic murein transglycosylase" evidence="1">
    <location>
        <begin position="26"/>
        <end position="403"/>
    </location>
</feature>
<dbReference type="Pfam" id="PF01471">
    <property type="entry name" value="PG_binding_1"/>
    <property type="match status" value="1"/>
</dbReference>
<organism evidence="4 5">
    <name type="scientific">Candidatus Defluviicoccus seviourii</name>
    <dbReference type="NCBI Taxonomy" id="2565273"/>
    <lineage>
        <taxon>Bacteria</taxon>
        <taxon>Pseudomonadati</taxon>
        <taxon>Pseudomonadota</taxon>
        <taxon>Alphaproteobacteria</taxon>
        <taxon>Rhodospirillales</taxon>
        <taxon>Rhodospirillaceae</taxon>
        <taxon>Defluviicoccus</taxon>
    </lineage>
</organism>
<reference evidence="4" key="1">
    <citation type="submission" date="2018-11" db="EMBL/GenBank/DDBJ databases">
        <authorList>
            <person name="Onetto C."/>
        </authorList>
    </citation>
    <scope>NUCLEOTIDE SEQUENCE [LARGE SCALE GENOMIC DNA]</scope>
</reference>
<dbReference type="InterPro" id="IPR023346">
    <property type="entry name" value="Lysozyme-like_dom_sf"/>
</dbReference>
<gene>
    <name evidence="4" type="ORF">DF3PA_10182</name>
</gene>
<dbReference type="Gene3D" id="1.10.8.350">
    <property type="entry name" value="Bacterial muramidase"/>
    <property type="match status" value="1"/>
</dbReference>
<evidence type="ECO:0000259" key="2">
    <source>
        <dbReference type="Pfam" id="PF01471"/>
    </source>
</evidence>
<evidence type="ECO:0008006" key="6">
    <source>
        <dbReference type="Google" id="ProtNLM"/>
    </source>
</evidence>
<dbReference type="Gene3D" id="1.10.101.10">
    <property type="entry name" value="PGBD-like superfamily/PGBD"/>
    <property type="match status" value="1"/>
</dbReference>
<dbReference type="EMBL" id="UXAT02000001">
    <property type="protein sequence ID" value="VUX45057.1"/>
    <property type="molecule type" value="Genomic_DNA"/>
</dbReference>
<protein>
    <recommendedName>
        <fullName evidence="6">Lytic murein transglycosylase</fullName>
    </recommendedName>
</protein>
<dbReference type="GO" id="GO:0009253">
    <property type="term" value="P:peptidoglycan catabolic process"/>
    <property type="evidence" value="ECO:0007669"/>
    <property type="project" value="TreeGrafter"/>
</dbReference>
<sequence>MKRVLLNVSIMAVLLLGLGPVTARAAETDFSTWLAALRDEAQAAGIRDDVFDRVLAGSRPIEKIVELDRRQPEFVDTFWSYLGARVTPARVEQGRTQLQRYRDLLQAVERTYRVPPAVLVSFWGLETDFGGNTGQFRAADALATLAYDGRRGPFFREQLLALLQLVQAGDVAPDARASWAGALGQMQFMPTTYRAYAVDFDGDGRRDLWHSMPDVFASAANYLASIGWEGTRGWGEEVRLPGDFDYYLAGPDVEMPIESWRDLGVTRASGAPLEGTSGRASIILPGGVEAGPALLVSSNFRVIMAWNRAFTYAVTVGHLADRIAGRGPFVTPQRGDVVGLSRADVLEMQTLLGRLGFDTGGADGVVGSRTRDAIRDFQRTAYLPADGFPTSRLLDRLRLAAAE</sequence>
<name>A0A564W9W7_9PROT</name>
<keyword evidence="1" id="KW-0732">Signal</keyword>
<evidence type="ECO:0000313" key="4">
    <source>
        <dbReference type="EMBL" id="VUX45057.1"/>
    </source>
</evidence>
<accession>A0A564W9W7</accession>
<dbReference type="PANTHER" id="PTHR30163">
    <property type="entry name" value="MEMBRANE-BOUND LYTIC MUREIN TRANSGLYCOSYLASE B"/>
    <property type="match status" value="1"/>
</dbReference>
<dbReference type="InterPro" id="IPR036366">
    <property type="entry name" value="PGBDSf"/>
</dbReference>
<evidence type="ECO:0000313" key="5">
    <source>
        <dbReference type="Proteomes" id="UP000326641"/>
    </source>
</evidence>
<feature type="signal peptide" evidence="1">
    <location>
        <begin position="1"/>
        <end position="25"/>
    </location>
</feature>
<dbReference type="NCBIfam" id="TIGR02283">
    <property type="entry name" value="MltB_2"/>
    <property type="match status" value="1"/>
</dbReference>
<keyword evidence="5" id="KW-1185">Reference proteome</keyword>
<dbReference type="InterPro" id="IPR031304">
    <property type="entry name" value="SLT_2"/>
</dbReference>
<dbReference type="InterPro" id="IPR043426">
    <property type="entry name" value="MltB-like"/>
</dbReference>
<proteinExistence type="predicted"/>
<dbReference type="InterPro" id="IPR002477">
    <property type="entry name" value="Peptidoglycan-bd-like"/>
</dbReference>
<dbReference type="CDD" id="cd13399">
    <property type="entry name" value="Slt35-like"/>
    <property type="match status" value="1"/>
</dbReference>
<dbReference type="Pfam" id="PF13406">
    <property type="entry name" value="SLT_2"/>
    <property type="match status" value="1"/>
</dbReference>
<dbReference type="SUPFAM" id="SSF47090">
    <property type="entry name" value="PGBD-like"/>
    <property type="match status" value="1"/>
</dbReference>
<evidence type="ECO:0000259" key="3">
    <source>
        <dbReference type="Pfam" id="PF13406"/>
    </source>
</evidence>
<feature type="domain" description="Transglycosylase SLT" evidence="3">
    <location>
        <begin position="30"/>
        <end position="321"/>
    </location>
</feature>
<dbReference type="SUPFAM" id="SSF53955">
    <property type="entry name" value="Lysozyme-like"/>
    <property type="match status" value="1"/>
</dbReference>
<dbReference type="Proteomes" id="UP000326641">
    <property type="component" value="Unassembled WGS sequence"/>
</dbReference>
<dbReference type="InterPro" id="IPR036365">
    <property type="entry name" value="PGBD-like_sf"/>
</dbReference>
<dbReference type="Gene3D" id="1.10.530.10">
    <property type="match status" value="1"/>
</dbReference>
<feature type="domain" description="Peptidoglycan binding-like" evidence="2">
    <location>
        <begin position="342"/>
        <end position="397"/>
    </location>
</feature>
<evidence type="ECO:0000256" key="1">
    <source>
        <dbReference type="SAM" id="SignalP"/>
    </source>
</evidence>
<dbReference type="GO" id="GO:0008933">
    <property type="term" value="F:peptidoglycan lytic transglycosylase activity"/>
    <property type="evidence" value="ECO:0007669"/>
    <property type="project" value="TreeGrafter"/>
</dbReference>
<comment type="caution">
    <text evidence="4">The sequence shown here is derived from an EMBL/GenBank/DDBJ whole genome shotgun (WGS) entry which is preliminary data.</text>
</comment>
<dbReference type="PANTHER" id="PTHR30163:SF8">
    <property type="entry name" value="LYTIC MUREIN TRANSGLYCOSYLASE"/>
    <property type="match status" value="1"/>
</dbReference>
<dbReference type="AlphaFoldDB" id="A0A564W9W7"/>